<dbReference type="InterPro" id="IPR016032">
    <property type="entry name" value="Sig_transdc_resp-reg_C-effctor"/>
</dbReference>
<evidence type="ECO:0000313" key="7">
    <source>
        <dbReference type="Proteomes" id="UP001138540"/>
    </source>
</evidence>
<evidence type="ECO:0000256" key="3">
    <source>
        <dbReference type="PROSITE-ProRule" id="PRU00169"/>
    </source>
</evidence>
<protein>
    <submittedName>
        <fullName evidence="6">DNA-binding NarL/FixJ family response regulator</fullName>
    </submittedName>
</protein>
<comment type="caution">
    <text evidence="6">The sequence shown here is derived from an EMBL/GenBank/DDBJ whole genome shotgun (WGS) entry which is preliminary data.</text>
</comment>
<dbReference type="InterPro" id="IPR058245">
    <property type="entry name" value="NreC/VraR/RcsB-like_REC"/>
</dbReference>
<dbReference type="PANTHER" id="PTHR43214:SF43">
    <property type="entry name" value="TWO-COMPONENT RESPONSE REGULATOR"/>
    <property type="match status" value="1"/>
</dbReference>
<evidence type="ECO:0000259" key="4">
    <source>
        <dbReference type="PROSITE" id="PS50043"/>
    </source>
</evidence>
<dbReference type="CDD" id="cd06170">
    <property type="entry name" value="LuxR_C_like"/>
    <property type="match status" value="1"/>
</dbReference>
<dbReference type="GO" id="GO:0003677">
    <property type="term" value="F:DNA binding"/>
    <property type="evidence" value="ECO:0007669"/>
    <property type="project" value="UniProtKB-KW"/>
</dbReference>
<dbReference type="PANTHER" id="PTHR43214">
    <property type="entry name" value="TWO-COMPONENT RESPONSE REGULATOR"/>
    <property type="match status" value="1"/>
</dbReference>
<dbReference type="CDD" id="cd17535">
    <property type="entry name" value="REC_NarL-like"/>
    <property type="match status" value="1"/>
</dbReference>
<keyword evidence="2 6" id="KW-0238">DNA-binding</keyword>
<dbReference type="SMART" id="SM00448">
    <property type="entry name" value="REC"/>
    <property type="match status" value="1"/>
</dbReference>
<dbReference type="Pfam" id="PF00072">
    <property type="entry name" value="Response_reg"/>
    <property type="match status" value="1"/>
</dbReference>
<dbReference type="SUPFAM" id="SSF46894">
    <property type="entry name" value="C-terminal effector domain of the bipartite response regulators"/>
    <property type="match status" value="1"/>
</dbReference>
<feature type="domain" description="Response regulatory" evidence="5">
    <location>
        <begin position="23"/>
        <end position="139"/>
    </location>
</feature>
<dbReference type="PROSITE" id="PS00622">
    <property type="entry name" value="HTH_LUXR_1"/>
    <property type="match status" value="1"/>
</dbReference>
<evidence type="ECO:0000313" key="6">
    <source>
        <dbReference type="EMBL" id="MBB5986690.1"/>
    </source>
</evidence>
<dbReference type="Proteomes" id="UP001138540">
    <property type="component" value="Unassembled WGS sequence"/>
</dbReference>
<sequence length="223" mass="24283">MTENERTGGGNAESGSAQRRRIRVLVVDDHPMMREGICATLGRQDDIDVIGEAGDGHEALAMFREKRPDVVLMDVQMPGVGGIEALEAIRAEDGNAIVLILTTYPGDAQAHRALAAGAAGYLLKSCLRKELVDTIRAVHTRRRVIAPEVALELAVHALEDRLTGKEIAVLQLVAEGQPNKQIAWQLGISIETVKSHLKSIFEKLQVDDRTHAVTIAVRRGYLS</sequence>
<name>A0ABR6NHE1_9SPHN</name>
<evidence type="ECO:0000256" key="2">
    <source>
        <dbReference type="ARBA" id="ARBA00023125"/>
    </source>
</evidence>
<dbReference type="InterPro" id="IPR011006">
    <property type="entry name" value="CheY-like_superfamily"/>
</dbReference>
<gene>
    <name evidence="6" type="ORF">HNP60_002664</name>
</gene>
<dbReference type="InterPro" id="IPR000792">
    <property type="entry name" value="Tscrpt_reg_LuxR_C"/>
</dbReference>
<dbReference type="PROSITE" id="PS50043">
    <property type="entry name" value="HTH_LUXR_2"/>
    <property type="match status" value="1"/>
</dbReference>
<accession>A0ABR6NHE1</accession>
<keyword evidence="7" id="KW-1185">Reference proteome</keyword>
<dbReference type="InterPro" id="IPR039420">
    <property type="entry name" value="WalR-like"/>
</dbReference>
<evidence type="ECO:0000259" key="5">
    <source>
        <dbReference type="PROSITE" id="PS50110"/>
    </source>
</evidence>
<dbReference type="PRINTS" id="PR00038">
    <property type="entry name" value="HTHLUXR"/>
</dbReference>
<dbReference type="PROSITE" id="PS50110">
    <property type="entry name" value="RESPONSE_REGULATORY"/>
    <property type="match status" value="1"/>
</dbReference>
<dbReference type="InterPro" id="IPR001789">
    <property type="entry name" value="Sig_transdc_resp-reg_receiver"/>
</dbReference>
<dbReference type="SMART" id="SM00421">
    <property type="entry name" value="HTH_LUXR"/>
    <property type="match status" value="1"/>
</dbReference>
<proteinExistence type="predicted"/>
<dbReference type="Gene3D" id="3.40.50.2300">
    <property type="match status" value="1"/>
</dbReference>
<reference evidence="6 7" key="1">
    <citation type="submission" date="2020-08" db="EMBL/GenBank/DDBJ databases">
        <title>Exploring microbial biodiversity for novel pathways involved in the catabolism of aromatic compounds derived from lignin.</title>
        <authorList>
            <person name="Elkins J."/>
        </authorList>
    </citation>
    <scope>NUCLEOTIDE SEQUENCE [LARGE SCALE GENOMIC DNA]</scope>
    <source>
        <strain evidence="6 7">B1D3A</strain>
    </source>
</reference>
<feature type="domain" description="HTH luxR-type" evidence="4">
    <location>
        <begin position="155"/>
        <end position="220"/>
    </location>
</feature>
<feature type="modified residue" description="4-aspartylphosphate" evidence="3">
    <location>
        <position position="74"/>
    </location>
</feature>
<dbReference type="SUPFAM" id="SSF52172">
    <property type="entry name" value="CheY-like"/>
    <property type="match status" value="1"/>
</dbReference>
<evidence type="ECO:0000256" key="1">
    <source>
        <dbReference type="ARBA" id="ARBA00022553"/>
    </source>
</evidence>
<keyword evidence="1 3" id="KW-0597">Phosphoprotein</keyword>
<dbReference type="EMBL" id="JACHKA010000001">
    <property type="protein sequence ID" value="MBB5986690.1"/>
    <property type="molecule type" value="Genomic_DNA"/>
</dbReference>
<organism evidence="6 7">
    <name type="scientific">Sphingobium lignivorans</name>
    <dbReference type="NCBI Taxonomy" id="2735886"/>
    <lineage>
        <taxon>Bacteria</taxon>
        <taxon>Pseudomonadati</taxon>
        <taxon>Pseudomonadota</taxon>
        <taxon>Alphaproteobacteria</taxon>
        <taxon>Sphingomonadales</taxon>
        <taxon>Sphingomonadaceae</taxon>
        <taxon>Sphingobium</taxon>
    </lineage>
</organism>
<dbReference type="Pfam" id="PF00196">
    <property type="entry name" value="GerE"/>
    <property type="match status" value="1"/>
</dbReference>